<evidence type="ECO:0000256" key="1">
    <source>
        <dbReference type="ARBA" id="ARBA00004442"/>
    </source>
</evidence>
<keyword evidence="7" id="KW-0998">Cell outer membrane</keyword>
<dbReference type="PANTHER" id="PTHR30026">
    <property type="entry name" value="OUTER MEMBRANE PROTEIN TOLC"/>
    <property type="match status" value="1"/>
</dbReference>
<keyword evidence="6" id="KW-0472">Membrane</keyword>
<evidence type="ECO:0000256" key="8">
    <source>
        <dbReference type="SAM" id="Coils"/>
    </source>
</evidence>
<dbReference type="EMBL" id="JABKKE010000034">
    <property type="protein sequence ID" value="NPE15269.1"/>
    <property type="molecule type" value="Genomic_DNA"/>
</dbReference>
<gene>
    <name evidence="9" type="ORF">HPS55_13230</name>
</gene>
<keyword evidence="10" id="KW-1185">Reference proteome</keyword>
<dbReference type="PANTHER" id="PTHR30026:SF20">
    <property type="entry name" value="OUTER MEMBRANE PROTEIN TOLC"/>
    <property type="match status" value="1"/>
</dbReference>
<evidence type="ECO:0000256" key="2">
    <source>
        <dbReference type="ARBA" id="ARBA00007613"/>
    </source>
</evidence>
<dbReference type="Pfam" id="PF02321">
    <property type="entry name" value="OEP"/>
    <property type="match status" value="2"/>
</dbReference>
<evidence type="ECO:0000256" key="6">
    <source>
        <dbReference type="ARBA" id="ARBA00023136"/>
    </source>
</evidence>
<dbReference type="SUPFAM" id="SSF56954">
    <property type="entry name" value="Outer membrane efflux proteins (OEP)"/>
    <property type="match status" value="1"/>
</dbReference>
<proteinExistence type="inferred from homology"/>
<comment type="similarity">
    <text evidence="2">Belongs to the outer membrane factor (OMF) (TC 1.B.17) family.</text>
</comment>
<reference evidence="9 10" key="1">
    <citation type="submission" date="2020-05" db="EMBL/GenBank/DDBJ databases">
        <title>Distinct polysaccharide utilization as determinants for interspecies competition between intestinal Prevotella spp.</title>
        <authorList>
            <person name="Galvez E.J.C."/>
            <person name="Iljazovic A."/>
            <person name="Strowig T."/>
        </authorList>
    </citation>
    <scope>NUCLEOTIDE SEQUENCE [LARGE SCALE GENOMIC DNA]</scope>
    <source>
        <strain evidence="9 10">PROD</strain>
    </source>
</reference>
<comment type="subcellular location">
    <subcellularLocation>
        <location evidence="1">Cell outer membrane</location>
    </subcellularLocation>
</comment>
<keyword evidence="8" id="KW-0175">Coiled coil</keyword>
<comment type="caution">
    <text evidence="9">The sequence shown here is derived from an EMBL/GenBank/DDBJ whole genome shotgun (WGS) entry which is preliminary data.</text>
</comment>
<evidence type="ECO:0000256" key="4">
    <source>
        <dbReference type="ARBA" id="ARBA00022452"/>
    </source>
</evidence>
<dbReference type="GeneID" id="82158732"/>
<evidence type="ECO:0000313" key="10">
    <source>
        <dbReference type="Proteomes" id="UP001193734"/>
    </source>
</evidence>
<organism evidence="9 10">
    <name type="scientific">Xylanibacter rodentium</name>
    <dbReference type="NCBI Taxonomy" id="2736289"/>
    <lineage>
        <taxon>Bacteria</taxon>
        <taxon>Pseudomonadati</taxon>
        <taxon>Bacteroidota</taxon>
        <taxon>Bacteroidia</taxon>
        <taxon>Bacteroidales</taxon>
        <taxon>Prevotellaceae</taxon>
        <taxon>Xylanibacter</taxon>
    </lineage>
</organism>
<dbReference type="InterPro" id="IPR051906">
    <property type="entry name" value="TolC-like"/>
</dbReference>
<feature type="coiled-coil region" evidence="8">
    <location>
        <begin position="429"/>
        <end position="456"/>
    </location>
</feature>
<keyword evidence="4" id="KW-1134">Transmembrane beta strand</keyword>
<dbReference type="RefSeq" id="WP_172178672.1">
    <property type="nucleotide sequence ID" value="NZ_CASGIA010000042.1"/>
</dbReference>
<accession>A0ABX2AWW2</accession>
<evidence type="ECO:0000256" key="5">
    <source>
        <dbReference type="ARBA" id="ARBA00022692"/>
    </source>
</evidence>
<keyword evidence="5" id="KW-0812">Transmembrane</keyword>
<dbReference type="InterPro" id="IPR003423">
    <property type="entry name" value="OMP_efflux"/>
</dbReference>
<name>A0ABX2AWW2_9BACT</name>
<keyword evidence="3" id="KW-0813">Transport</keyword>
<evidence type="ECO:0000313" key="9">
    <source>
        <dbReference type="EMBL" id="NPE15269.1"/>
    </source>
</evidence>
<evidence type="ECO:0000256" key="7">
    <source>
        <dbReference type="ARBA" id="ARBA00023237"/>
    </source>
</evidence>
<sequence>MKHIIGLLIMSCTILPAGAQRVLSLDSCRALALRNNKQLSISGMKQNVAKNIRKSARTKYLPQINAIGSYMYTSKEISILNGGQKAALTSIGTMLGTELGNSIQNIGANLSEAQLGAINEQLGAFGTSIEQIKANLGNGINNVASGMNAQGQRIVDAFRTDTRNIFAGSVTVTQPIFMGGSIIAMNKMAILGEQMAANGSDAARQSTIYDTDRAYWTVVSLKQKRKLAESYLQLVKQLADDVDKMINEGVATRSEGLSVDVKVNEAEMTLTQVDDGLVLARMLLCQLCGLPLDERPILADENSDDLSLTDMTPVITTEEAIERRPELRILQNTVDMGRQATNIIRAGNLPKVALFGGYSVSNPNVFDGFQKRFGGTWNVGVLVTMPIWNWGDVSYKVRAAKGATTIAELELDEAREKVELQVTQSTFRVNESAKKLKMAKANIKRAEENLRHANLGFKEGVIQSTTVMEAQTAWLQARSQKIDAEIDMRMSQVNLKKALGMLQEQ</sequence>
<dbReference type="Gene3D" id="1.20.1600.10">
    <property type="entry name" value="Outer membrane efflux proteins (OEP)"/>
    <property type="match status" value="1"/>
</dbReference>
<protein>
    <submittedName>
        <fullName evidence="9">TolC family protein</fullName>
    </submittedName>
</protein>
<dbReference type="Proteomes" id="UP001193734">
    <property type="component" value="Unassembled WGS sequence"/>
</dbReference>
<evidence type="ECO:0000256" key="3">
    <source>
        <dbReference type="ARBA" id="ARBA00022448"/>
    </source>
</evidence>